<dbReference type="GO" id="GO:0004565">
    <property type="term" value="F:beta-galactosidase activity"/>
    <property type="evidence" value="ECO:0007669"/>
    <property type="project" value="UniProtKB-EC"/>
</dbReference>
<sequence length="478" mass="51601">MTGPERSGGPMIGTAPFPPGFLWGASTSAYQIEGAVAADGRGASIWDTFAGVPGRVHNGDTGDVAADHYHRWREDVALMARLGLSAYRFSVAWPRVQPDGHGRVNRKGLDFYDRLVDELRGNGITPVATLYHWDLPQALQDDGGWGSRDTAQRFAEYAAVTAGALGDRVNVWTTLNEPWCSAFLGHASGEHAPGDTDPALALRAAHHLLLAHGLGAQALRAVLPAAAKTSLTLNFAQVRGADTGRATADAVRRVDGLANRLFTEPVLRGRYPADVRADTAGLTDWSFVRAEDLAVIATPIDLLGINYYGPTLVAARREPAAGAASPWPACESVEFRDPGLPTTAMGWPIDGESLYELLIRLHRDYPGTPLVITENGAAFHDTVDPAGRVHDAGRVAYLRQHLAACRRAIAHGADLRGYFVWSLLDNFEWAYGYSRRFGIVHVDYPTGTRTPKDSAHWYSAVMARHALPVAEQGDTATS</sequence>
<evidence type="ECO:0000256" key="5">
    <source>
        <dbReference type="ARBA" id="ARBA00023001"/>
    </source>
</evidence>
<evidence type="ECO:0000313" key="11">
    <source>
        <dbReference type="EMBL" id="UWZ39002.1"/>
    </source>
</evidence>
<dbReference type="InterPro" id="IPR018120">
    <property type="entry name" value="Glyco_hydro_1_AS"/>
</dbReference>
<dbReference type="PROSITE" id="PS00572">
    <property type="entry name" value="GLYCOSYL_HYDROL_F1_1"/>
    <property type="match status" value="1"/>
</dbReference>
<dbReference type="EC" id="3.2.1.21" evidence="3 10"/>
<proteinExistence type="inferred from homology"/>
<keyword evidence="12" id="KW-1185">Reference proteome</keyword>
<gene>
    <name evidence="11" type="ORF">Drose_12730</name>
</gene>
<keyword evidence="7 10" id="KW-0326">Glycosidase</keyword>
<comment type="similarity">
    <text evidence="2 10">Belongs to the glycosyl hydrolase 1 family.</text>
</comment>
<evidence type="ECO:0000256" key="6">
    <source>
        <dbReference type="ARBA" id="ARBA00023277"/>
    </source>
</evidence>
<dbReference type="SUPFAM" id="SSF51445">
    <property type="entry name" value="(Trans)glycosidases"/>
    <property type="match status" value="1"/>
</dbReference>
<dbReference type="Gene3D" id="3.20.20.80">
    <property type="entry name" value="Glycosidases"/>
    <property type="match status" value="1"/>
</dbReference>
<evidence type="ECO:0000256" key="9">
    <source>
        <dbReference type="PROSITE-ProRule" id="PRU10055"/>
    </source>
</evidence>
<organism evidence="11 12">
    <name type="scientific">Dactylosporangium roseum</name>
    <dbReference type="NCBI Taxonomy" id="47989"/>
    <lineage>
        <taxon>Bacteria</taxon>
        <taxon>Bacillati</taxon>
        <taxon>Actinomycetota</taxon>
        <taxon>Actinomycetes</taxon>
        <taxon>Micromonosporales</taxon>
        <taxon>Micromonosporaceae</taxon>
        <taxon>Dactylosporangium</taxon>
    </lineage>
</organism>
<evidence type="ECO:0000256" key="4">
    <source>
        <dbReference type="ARBA" id="ARBA00022801"/>
    </source>
</evidence>
<evidence type="ECO:0000256" key="8">
    <source>
        <dbReference type="ARBA" id="ARBA00023326"/>
    </source>
</evidence>
<comment type="catalytic activity">
    <reaction evidence="1 10">
        <text>Hydrolysis of terminal, non-reducing beta-D-glucosyl residues with release of beta-D-glucose.</text>
        <dbReference type="EC" id="3.2.1.21"/>
    </reaction>
</comment>
<dbReference type="NCBIfam" id="TIGR03356">
    <property type="entry name" value="BGL"/>
    <property type="match status" value="1"/>
</dbReference>
<evidence type="ECO:0000256" key="10">
    <source>
        <dbReference type="RuleBase" id="RU361175"/>
    </source>
</evidence>
<evidence type="ECO:0000256" key="2">
    <source>
        <dbReference type="ARBA" id="ARBA00010838"/>
    </source>
</evidence>
<feature type="active site" description="Nucleophile" evidence="9">
    <location>
        <position position="374"/>
    </location>
</feature>
<dbReference type="PANTHER" id="PTHR10353:SF36">
    <property type="entry name" value="LP05116P"/>
    <property type="match status" value="1"/>
</dbReference>
<dbReference type="InterPro" id="IPR033132">
    <property type="entry name" value="GH_1_N_CS"/>
</dbReference>
<evidence type="ECO:0000313" key="12">
    <source>
        <dbReference type="Proteomes" id="UP001058271"/>
    </source>
</evidence>
<protein>
    <recommendedName>
        <fullName evidence="3 10">Beta-glucosidase</fullName>
        <ecNumber evidence="3 10">3.2.1.21</ecNumber>
    </recommendedName>
</protein>
<name>A0ABY5ZAW4_9ACTN</name>
<dbReference type="PANTHER" id="PTHR10353">
    <property type="entry name" value="GLYCOSYL HYDROLASE"/>
    <property type="match status" value="1"/>
</dbReference>
<dbReference type="Pfam" id="PF00232">
    <property type="entry name" value="Glyco_hydro_1"/>
    <property type="match status" value="1"/>
</dbReference>
<dbReference type="Proteomes" id="UP001058271">
    <property type="component" value="Chromosome"/>
</dbReference>
<accession>A0ABY5ZAW4</accession>
<dbReference type="InterPro" id="IPR017736">
    <property type="entry name" value="Glyco_hydro_1_beta-glucosidase"/>
</dbReference>
<dbReference type="PRINTS" id="PR00131">
    <property type="entry name" value="GLHYDRLASE1"/>
</dbReference>
<dbReference type="EMBL" id="CP073721">
    <property type="protein sequence ID" value="UWZ39002.1"/>
    <property type="molecule type" value="Genomic_DNA"/>
</dbReference>
<dbReference type="InterPro" id="IPR001360">
    <property type="entry name" value="Glyco_hydro_1"/>
</dbReference>
<keyword evidence="5" id="KW-0136">Cellulose degradation</keyword>
<keyword evidence="8" id="KW-0624">Polysaccharide degradation</keyword>
<dbReference type="PROSITE" id="PS00653">
    <property type="entry name" value="GLYCOSYL_HYDROL_F1_2"/>
    <property type="match status" value="1"/>
</dbReference>
<evidence type="ECO:0000256" key="3">
    <source>
        <dbReference type="ARBA" id="ARBA00012744"/>
    </source>
</evidence>
<dbReference type="InterPro" id="IPR017853">
    <property type="entry name" value="GH"/>
</dbReference>
<evidence type="ECO:0000256" key="7">
    <source>
        <dbReference type="ARBA" id="ARBA00023295"/>
    </source>
</evidence>
<reference evidence="11" key="1">
    <citation type="submission" date="2021-04" db="EMBL/GenBank/DDBJ databases">
        <title>Biosynthetic gene clusters of Dactylosporangioum roseum.</title>
        <authorList>
            <person name="Hartkoorn R.C."/>
            <person name="Beaudoing E."/>
            <person name="Hot D."/>
            <person name="Moureu S."/>
        </authorList>
    </citation>
    <scope>NUCLEOTIDE SEQUENCE</scope>
    <source>
        <strain evidence="11">NRRL B-16295</strain>
    </source>
</reference>
<evidence type="ECO:0000256" key="1">
    <source>
        <dbReference type="ARBA" id="ARBA00000448"/>
    </source>
</evidence>
<keyword evidence="6" id="KW-0119">Carbohydrate metabolism</keyword>
<keyword evidence="4 10" id="KW-0378">Hydrolase</keyword>